<feature type="transmembrane region" description="Helical" evidence="7">
    <location>
        <begin position="39"/>
        <end position="59"/>
    </location>
</feature>
<evidence type="ECO:0000256" key="7">
    <source>
        <dbReference type="SAM" id="Phobius"/>
    </source>
</evidence>
<evidence type="ECO:0000313" key="9">
    <source>
        <dbReference type="EMBL" id="MBM3275751.1"/>
    </source>
</evidence>
<comment type="caution">
    <text evidence="9">The sequence shown here is derived from an EMBL/GenBank/DDBJ whole genome shotgun (WGS) entry which is preliminary data.</text>
</comment>
<organism evidence="9 10">
    <name type="scientific">Candidatus Tanganyikabacteria bacterium</name>
    <dbReference type="NCBI Taxonomy" id="2961651"/>
    <lineage>
        <taxon>Bacteria</taxon>
        <taxon>Bacillati</taxon>
        <taxon>Candidatus Sericytochromatia</taxon>
        <taxon>Candidatus Tanganyikabacteria</taxon>
    </lineage>
</organism>
<feature type="transmembrane region" description="Helical" evidence="7">
    <location>
        <begin position="7"/>
        <end position="27"/>
    </location>
</feature>
<evidence type="ECO:0000313" key="10">
    <source>
        <dbReference type="Proteomes" id="UP000703893"/>
    </source>
</evidence>
<name>A0A938BLX3_9BACT</name>
<dbReference type="GO" id="GO:0015031">
    <property type="term" value="P:protein transport"/>
    <property type="evidence" value="ECO:0007669"/>
    <property type="project" value="UniProtKB-KW"/>
</dbReference>
<dbReference type="EMBL" id="VGJX01000705">
    <property type="protein sequence ID" value="MBM3275751.1"/>
    <property type="molecule type" value="Genomic_DNA"/>
</dbReference>
<keyword evidence="6" id="KW-0813">Transport</keyword>
<accession>A0A938BLX3</accession>
<dbReference type="AlphaFoldDB" id="A0A938BLX3"/>
<comment type="similarity">
    <text evidence="6">Belongs to the exbB/tolQ family.</text>
</comment>
<evidence type="ECO:0000259" key="8">
    <source>
        <dbReference type="Pfam" id="PF01618"/>
    </source>
</evidence>
<evidence type="ECO:0000256" key="4">
    <source>
        <dbReference type="ARBA" id="ARBA00022989"/>
    </source>
</evidence>
<keyword evidence="5 7" id="KW-0472">Membrane</keyword>
<protein>
    <submittedName>
        <fullName evidence="9">MotA/TolQ/ExbB proton channel family protein</fullName>
    </submittedName>
</protein>
<keyword evidence="4 7" id="KW-1133">Transmembrane helix</keyword>
<feature type="transmembrane region" description="Helical" evidence="7">
    <location>
        <begin position="147"/>
        <end position="172"/>
    </location>
</feature>
<sequence length="246" mass="26893">MRRVEHALVLCWLLMTGLVVFGTVVVVDSGLMRELLTTDRSYVCAILIGMYVIGAGHSLRRTWILSRELVGIAATERELATLGNSALRMSANGLMTAAGVVLPSGFLNQYVRDILRARTVAALPSQESASADLLEAYAARMRGEHEFGWFMCDLMLKVGFLGTLIGFIWMLSSVSKQSVIDAASMQHILQDMSYGMSIALNTTLTSLVTATLLSGPYYLLGRGLDELLECAVRLTQVEILPRLESV</sequence>
<evidence type="ECO:0000256" key="6">
    <source>
        <dbReference type="RuleBase" id="RU004057"/>
    </source>
</evidence>
<comment type="subcellular location">
    <subcellularLocation>
        <location evidence="1">Cell membrane</location>
        <topology evidence="1">Multi-pass membrane protein</topology>
    </subcellularLocation>
    <subcellularLocation>
        <location evidence="6">Membrane</location>
        <topology evidence="6">Multi-pass membrane protein</topology>
    </subcellularLocation>
</comment>
<evidence type="ECO:0000256" key="2">
    <source>
        <dbReference type="ARBA" id="ARBA00022475"/>
    </source>
</evidence>
<feature type="transmembrane region" description="Helical" evidence="7">
    <location>
        <begin position="192"/>
        <end position="213"/>
    </location>
</feature>
<dbReference type="InterPro" id="IPR002898">
    <property type="entry name" value="MotA_ExbB_proton_chnl"/>
</dbReference>
<evidence type="ECO:0000256" key="1">
    <source>
        <dbReference type="ARBA" id="ARBA00004651"/>
    </source>
</evidence>
<evidence type="ECO:0000256" key="3">
    <source>
        <dbReference type="ARBA" id="ARBA00022692"/>
    </source>
</evidence>
<feature type="domain" description="MotA/TolQ/ExbB proton channel" evidence="8">
    <location>
        <begin position="139"/>
        <end position="218"/>
    </location>
</feature>
<dbReference type="Proteomes" id="UP000703893">
    <property type="component" value="Unassembled WGS sequence"/>
</dbReference>
<reference evidence="9 10" key="1">
    <citation type="submission" date="2019-03" db="EMBL/GenBank/DDBJ databases">
        <title>Lake Tanganyika Metagenome-Assembled Genomes (MAGs).</title>
        <authorList>
            <person name="Tran P."/>
        </authorList>
    </citation>
    <scope>NUCLEOTIDE SEQUENCE [LARGE SCALE GENOMIC DNA]</scope>
    <source>
        <strain evidence="9">K_DeepCast_65m_m2_236</strain>
    </source>
</reference>
<dbReference type="Pfam" id="PF01618">
    <property type="entry name" value="MotA_ExbB"/>
    <property type="match status" value="1"/>
</dbReference>
<evidence type="ECO:0000256" key="5">
    <source>
        <dbReference type="ARBA" id="ARBA00023136"/>
    </source>
</evidence>
<keyword evidence="6" id="KW-0653">Protein transport</keyword>
<proteinExistence type="inferred from homology"/>
<keyword evidence="3 7" id="KW-0812">Transmembrane</keyword>
<gene>
    <name evidence="9" type="ORF">FJZ00_11400</name>
</gene>
<dbReference type="GO" id="GO:0005886">
    <property type="term" value="C:plasma membrane"/>
    <property type="evidence" value="ECO:0007669"/>
    <property type="project" value="UniProtKB-SubCell"/>
</dbReference>
<keyword evidence="2" id="KW-1003">Cell membrane</keyword>